<feature type="compositionally biased region" description="Basic and acidic residues" evidence="1">
    <location>
        <begin position="102"/>
        <end position="123"/>
    </location>
</feature>
<name>A0AA38MBZ3_9CUCU</name>
<keyword evidence="3" id="KW-1185">Reference proteome</keyword>
<proteinExistence type="predicted"/>
<dbReference type="EMBL" id="JALNTZ010000005">
    <property type="protein sequence ID" value="KAJ3650691.1"/>
    <property type="molecule type" value="Genomic_DNA"/>
</dbReference>
<evidence type="ECO:0000313" key="2">
    <source>
        <dbReference type="EMBL" id="KAJ3650691.1"/>
    </source>
</evidence>
<dbReference type="AlphaFoldDB" id="A0AA38MBZ3"/>
<comment type="caution">
    <text evidence="2">The sequence shown here is derived from an EMBL/GenBank/DDBJ whole genome shotgun (WGS) entry which is preliminary data.</text>
</comment>
<accession>A0AA38MBZ3</accession>
<evidence type="ECO:0000313" key="3">
    <source>
        <dbReference type="Proteomes" id="UP001168821"/>
    </source>
</evidence>
<evidence type="ECO:0000256" key="1">
    <source>
        <dbReference type="SAM" id="MobiDB-lite"/>
    </source>
</evidence>
<protein>
    <submittedName>
        <fullName evidence="2">Uncharacterized protein</fullName>
    </submittedName>
</protein>
<sequence length="173" mass="19402">MADREQDGRLAAILFARKVHCLSYDADLALKYSFSCVRGVIRITQLVAVSRATHSQSLFLLTEQPDTRNLGESSDTESADVRHRDPHKFPIKLTQFFKKSKDKVASTEDVEPKKLDEEVKEPLEGDDDTKEAGLVYAELDLVSPSSVKPVVKKDDEKTEYAEIVYTPQDGDKA</sequence>
<gene>
    <name evidence="2" type="ORF">Zmor_016773</name>
</gene>
<dbReference type="Proteomes" id="UP001168821">
    <property type="component" value="Unassembled WGS sequence"/>
</dbReference>
<reference evidence="2" key="1">
    <citation type="journal article" date="2023" name="G3 (Bethesda)">
        <title>Whole genome assemblies of Zophobas morio and Tenebrio molitor.</title>
        <authorList>
            <person name="Kaur S."/>
            <person name="Stinson S.A."/>
            <person name="diCenzo G.C."/>
        </authorList>
    </citation>
    <scope>NUCLEOTIDE SEQUENCE</scope>
    <source>
        <strain evidence="2">QUZm001</strain>
    </source>
</reference>
<feature type="region of interest" description="Disordered" evidence="1">
    <location>
        <begin position="100"/>
        <end position="131"/>
    </location>
</feature>
<organism evidence="2 3">
    <name type="scientific">Zophobas morio</name>
    <dbReference type="NCBI Taxonomy" id="2755281"/>
    <lineage>
        <taxon>Eukaryota</taxon>
        <taxon>Metazoa</taxon>
        <taxon>Ecdysozoa</taxon>
        <taxon>Arthropoda</taxon>
        <taxon>Hexapoda</taxon>
        <taxon>Insecta</taxon>
        <taxon>Pterygota</taxon>
        <taxon>Neoptera</taxon>
        <taxon>Endopterygota</taxon>
        <taxon>Coleoptera</taxon>
        <taxon>Polyphaga</taxon>
        <taxon>Cucujiformia</taxon>
        <taxon>Tenebrionidae</taxon>
        <taxon>Zophobas</taxon>
    </lineage>
</organism>